<dbReference type="SUPFAM" id="SSF50182">
    <property type="entry name" value="Sm-like ribonucleoproteins"/>
    <property type="match status" value="1"/>
</dbReference>
<dbReference type="EMBL" id="LR797470">
    <property type="protein sequence ID" value="CAB4218476.1"/>
    <property type="molecule type" value="Genomic_DNA"/>
</dbReference>
<sequence length="75" mass="8214">MKPMRWIDRLVKRTVIAHLSDGVSVRGVLSGAYKDCFVLIHAVYLSSGEQTTVDGEVVIPRANVSWIQVIGSETG</sequence>
<protein>
    <submittedName>
        <fullName evidence="1">Sm_like domain containing protein</fullName>
    </submittedName>
</protein>
<proteinExistence type="predicted"/>
<organism evidence="1">
    <name type="scientific">uncultured Caudovirales phage</name>
    <dbReference type="NCBI Taxonomy" id="2100421"/>
    <lineage>
        <taxon>Viruses</taxon>
        <taxon>Duplodnaviria</taxon>
        <taxon>Heunggongvirae</taxon>
        <taxon>Uroviricota</taxon>
        <taxon>Caudoviricetes</taxon>
        <taxon>Peduoviridae</taxon>
        <taxon>Maltschvirus</taxon>
        <taxon>Maltschvirus maltsch</taxon>
    </lineage>
</organism>
<gene>
    <name evidence="1" type="ORF">UFOVP1608_31</name>
</gene>
<dbReference type="InterPro" id="IPR010920">
    <property type="entry name" value="LSM_dom_sf"/>
</dbReference>
<evidence type="ECO:0000313" key="1">
    <source>
        <dbReference type="EMBL" id="CAB4218476.1"/>
    </source>
</evidence>
<reference evidence="1" key="1">
    <citation type="submission" date="2020-05" db="EMBL/GenBank/DDBJ databases">
        <authorList>
            <person name="Chiriac C."/>
            <person name="Salcher M."/>
            <person name="Ghai R."/>
            <person name="Kavagutti S V."/>
        </authorList>
    </citation>
    <scope>NUCLEOTIDE SEQUENCE</scope>
</reference>
<name>A0A6J5STU0_9CAUD</name>
<accession>A0A6J5STU0</accession>